<feature type="non-terminal residue" evidence="2">
    <location>
        <position position="1"/>
    </location>
</feature>
<reference evidence="2" key="1">
    <citation type="journal article" date="2019" name="Sci. Rep.">
        <title>Draft genome of Tanacetum cinerariifolium, the natural source of mosquito coil.</title>
        <authorList>
            <person name="Yamashiro T."/>
            <person name="Shiraishi A."/>
            <person name="Satake H."/>
            <person name="Nakayama K."/>
        </authorList>
    </citation>
    <scope>NUCLEOTIDE SEQUENCE</scope>
</reference>
<protein>
    <submittedName>
        <fullName evidence="2">Uncharacterized protein</fullName>
    </submittedName>
</protein>
<dbReference type="EMBL" id="BKCJ010343056">
    <property type="protein sequence ID" value="GEZ92634.1"/>
    <property type="molecule type" value="Genomic_DNA"/>
</dbReference>
<feature type="compositionally biased region" description="Low complexity" evidence="1">
    <location>
        <begin position="54"/>
        <end position="65"/>
    </location>
</feature>
<evidence type="ECO:0000256" key="1">
    <source>
        <dbReference type="SAM" id="MobiDB-lite"/>
    </source>
</evidence>
<sequence>CEIQSSFASITSNDQGFTVDRNMNEFLVTENFDMILGQPVHTDDNLDGEIRLPSSGSQSGDSTSLSEVFEFNPGASLGSGFLLALSTFAMVAAYVSRAVATLPTTSCLMAA</sequence>
<evidence type="ECO:0000313" key="2">
    <source>
        <dbReference type="EMBL" id="GEZ92634.1"/>
    </source>
</evidence>
<name>A0A699IWT7_TANCI</name>
<dbReference type="AlphaFoldDB" id="A0A699IWT7"/>
<organism evidence="2">
    <name type="scientific">Tanacetum cinerariifolium</name>
    <name type="common">Dalmatian daisy</name>
    <name type="synonym">Chrysanthemum cinerariifolium</name>
    <dbReference type="NCBI Taxonomy" id="118510"/>
    <lineage>
        <taxon>Eukaryota</taxon>
        <taxon>Viridiplantae</taxon>
        <taxon>Streptophyta</taxon>
        <taxon>Embryophyta</taxon>
        <taxon>Tracheophyta</taxon>
        <taxon>Spermatophyta</taxon>
        <taxon>Magnoliopsida</taxon>
        <taxon>eudicotyledons</taxon>
        <taxon>Gunneridae</taxon>
        <taxon>Pentapetalae</taxon>
        <taxon>asterids</taxon>
        <taxon>campanulids</taxon>
        <taxon>Asterales</taxon>
        <taxon>Asteraceae</taxon>
        <taxon>Asteroideae</taxon>
        <taxon>Anthemideae</taxon>
        <taxon>Anthemidinae</taxon>
        <taxon>Tanacetum</taxon>
    </lineage>
</organism>
<feature type="region of interest" description="Disordered" evidence="1">
    <location>
        <begin position="45"/>
        <end position="65"/>
    </location>
</feature>
<proteinExistence type="predicted"/>
<comment type="caution">
    <text evidence="2">The sequence shown here is derived from an EMBL/GenBank/DDBJ whole genome shotgun (WGS) entry which is preliminary data.</text>
</comment>
<gene>
    <name evidence="2" type="ORF">Tci_564607</name>
</gene>
<accession>A0A699IWT7</accession>